<dbReference type="InParanoid" id="A0A5E4FDX0"/>
<evidence type="ECO:0000256" key="14">
    <source>
        <dbReference type="RuleBase" id="RU000304"/>
    </source>
</evidence>
<dbReference type="InterPro" id="IPR000742">
    <property type="entry name" value="EGF"/>
</dbReference>
<dbReference type="PANTHER" id="PTHR27005:SF283">
    <property type="entry name" value="OS02G0633066 PROTEIN"/>
    <property type="match status" value="1"/>
</dbReference>
<dbReference type="Gramene" id="VVA24801">
    <property type="protein sequence ID" value="VVA24801"/>
    <property type="gene ID" value="Prudul26B018597"/>
</dbReference>
<dbReference type="AlphaFoldDB" id="A0A5E4FDX0"/>
<dbReference type="InterPro" id="IPR001881">
    <property type="entry name" value="EGF-like_Ca-bd_dom"/>
</dbReference>
<dbReference type="InterPro" id="IPR008271">
    <property type="entry name" value="Ser/Thr_kinase_AS"/>
</dbReference>
<dbReference type="FunFam" id="2.10.25.10:FF:000038">
    <property type="entry name" value="Fibrillin 2"/>
    <property type="match status" value="1"/>
</dbReference>
<evidence type="ECO:0000259" key="16">
    <source>
        <dbReference type="PROSITE" id="PS50011"/>
    </source>
</evidence>
<dbReference type="CDD" id="cd00054">
    <property type="entry name" value="EGF_CA"/>
    <property type="match status" value="1"/>
</dbReference>
<evidence type="ECO:0000256" key="15">
    <source>
        <dbReference type="SAM" id="Phobius"/>
    </source>
</evidence>
<dbReference type="FunFam" id="2.10.25.10:FF:000628">
    <property type="entry name" value="Wall-associated receptor kinase 2"/>
    <property type="match status" value="1"/>
</dbReference>
<dbReference type="SUPFAM" id="SSF57184">
    <property type="entry name" value="Growth factor receptor domain"/>
    <property type="match status" value="1"/>
</dbReference>
<dbReference type="SMART" id="SM00181">
    <property type="entry name" value="EGF"/>
    <property type="match status" value="2"/>
</dbReference>
<evidence type="ECO:0000256" key="1">
    <source>
        <dbReference type="ARBA" id="ARBA00022527"/>
    </source>
</evidence>
<dbReference type="InterPro" id="IPR018097">
    <property type="entry name" value="EGF_Ca-bd_CS"/>
</dbReference>
<sequence>MVPARALDAAKPYSFWVEEESYDFSTVDLVDLQSRSKVTTVFDWSVEQQTCKEAQENVTSYACSKAHSFCLDSDNGPGYRCRCSPGYQSNPYIPSGCQDVDECADPMLNDCEERSCINQKGSYTCACPRDYYGDGQKNGEGCAGYQLRVIKIVAGSAVGLVLLLASGGWFYLGLKKRKLIKLKKHYFQLNGGLMLQKQLLRPEGSIDTTKIFTEEELKMATNNFDESRIIGRGGYGTVYKAELPDQRVVAMKKSKIVDRRQNDQFINEVVVLLQRQKCHCLFMNLSPFVPSLTISTKRTQLPPPPFLRTYVLKIATETAGVLSYLHSGASTPIIHGDIKSTNILLDDNYTAKMSDFGLSRLVSLDQAQLSTVVQGTVGYLDPEEGDVEEVKEFASLAQRCLRVKGEESSSRTRGSDYYGIGRAVMGWRGIEFKSDREFWW</sequence>
<comment type="catalytic activity">
    <reaction evidence="11">
        <text>L-threonyl-[protein] + ATP = O-phospho-L-threonyl-[protein] + ADP + H(+)</text>
        <dbReference type="Rhea" id="RHEA:46608"/>
        <dbReference type="Rhea" id="RHEA-COMP:11060"/>
        <dbReference type="Rhea" id="RHEA-COMP:11605"/>
        <dbReference type="ChEBI" id="CHEBI:15378"/>
        <dbReference type="ChEBI" id="CHEBI:30013"/>
        <dbReference type="ChEBI" id="CHEBI:30616"/>
        <dbReference type="ChEBI" id="CHEBI:61977"/>
        <dbReference type="ChEBI" id="CHEBI:456216"/>
    </reaction>
</comment>
<dbReference type="InterPro" id="IPR000719">
    <property type="entry name" value="Prot_kinase_dom"/>
</dbReference>
<feature type="domain" description="EGF-like" evidence="17">
    <location>
        <begin position="99"/>
        <end position="134"/>
    </location>
</feature>
<dbReference type="GO" id="GO:0005886">
    <property type="term" value="C:plasma membrane"/>
    <property type="evidence" value="ECO:0007669"/>
    <property type="project" value="TreeGrafter"/>
</dbReference>
<dbReference type="SUPFAM" id="SSF56112">
    <property type="entry name" value="Protein kinase-like (PK-like)"/>
    <property type="match status" value="1"/>
</dbReference>
<comment type="caution">
    <text evidence="12">Lacks conserved residue(s) required for the propagation of feature annotation.</text>
</comment>
<dbReference type="EMBL" id="CABIKO010000087">
    <property type="protein sequence ID" value="VVA24801.1"/>
    <property type="molecule type" value="Genomic_DNA"/>
</dbReference>
<feature type="transmembrane region" description="Helical" evidence="15">
    <location>
        <begin position="152"/>
        <end position="174"/>
    </location>
</feature>
<reference evidence="19" key="1">
    <citation type="journal article" date="2020" name="Plant J.">
        <title>Transposons played a major role in the diversification between the closely related almond and peach genomes: results from the almond genome sequence.</title>
        <authorList>
            <person name="Alioto T."/>
            <person name="Alexiou K.G."/>
            <person name="Bardil A."/>
            <person name="Barteri F."/>
            <person name="Castanera R."/>
            <person name="Cruz F."/>
            <person name="Dhingra A."/>
            <person name="Duval H."/>
            <person name="Fernandez I Marti A."/>
            <person name="Frias L."/>
            <person name="Galan B."/>
            <person name="Garcia J.L."/>
            <person name="Howad W."/>
            <person name="Gomez-Garrido J."/>
            <person name="Gut M."/>
            <person name="Julca I."/>
            <person name="Morata J."/>
            <person name="Puigdomenech P."/>
            <person name="Ribeca P."/>
            <person name="Rubio Cabetas M.J."/>
            <person name="Vlasova A."/>
            <person name="Wirthensohn M."/>
            <person name="Garcia-Mas J."/>
            <person name="Gabaldon T."/>
            <person name="Casacuberta J.M."/>
            <person name="Arus P."/>
        </authorList>
    </citation>
    <scope>NUCLEOTIDE SEQUENCE [LARGE SCALE GENOMIC DNA]</scope>
    <source>
        <strain evidence="19">cv. Texas</strain>
    </source>
</reference>
<keyword evidence="5" id="KW-0677">Repeat</keyword>
<comment type="catalytic activity">
    <reaction evidence="10">
        <text>L-seryl-[protein] + ATP = O-phospho-L-seryl-[protein] + ADP + H(+)</text>
        <dbReference type="Rhea" id="RHEA:17989"/>
        <dbReference type="Rhea" id="RHEA-COMP:9863"/>
        <dbReference type="Rhea" id="RHEA-COMP:11604"/>
        <dbReference type="ChEBI" id="CHEBI:15378"/>
        <dbReference type="ChEBI" id="CHEBI:29999"/>
        <dbReference type="ChEBI" id="CHEBI:30616"/>
        <dbReference type="ChEBI" id="CHEBI:83421"/>
        <dbReference type="ChEBI" id="CHEBI:456216"/>
    </reaction>
</comment>
<keyword evidence="8 13" id="KW-0067">ATP-binding</keyword>
<dbReference type="GO" id="GO:0007166">
    <property type="term" value="P:cell surface receptor signaling pathway"/>
    <property type="evidence" value="ECO:0007669"/>
    <property type="project" value="InterPro"/>
</dbReference>
<keyword evidence="3" id="KW-0808">Transferase</keyword>
<evidence type="ECO:0000256" key="12">
    <source>
        <dbReference type="PROSITE-ProRule" id="PRU00076"/>
    </source>
</evidence>
<evidence type="ECO:0000313" key="18">
    <source>
        <dbReference type="EMBL" id="VVA24801.1"/>
    </source>
</evidence>
<dbReference type="InterPro" id="IPR049883">
    <property type="entry name" value="NOTCH1_EGF-like"/>
</dbReference>
<dbReference type="GO" id="GO:0005509">
    <property type="term" value="F:calcium ion binding"/>
    <property type="evidence" value="ECO:0007669"/>
    <property type="project" value="InterPro"/>
</dbReference>
<feature type="binding site" evidence="13">
    <location>
        <position position="252"/>
    </location>
    <ligand>
        <name>ATP</name>
        <dbReference type="ChEBI" id="CHEBI:30616"/>
    </ligand>
</feature>
<name>A0A5E4FDX0_PRUDU</name>
<evidence type="ECO:0000256" key="10">
    <source>
        <dbReference type="ARBA" id="ARBA00047558"/>
    </source>
</evidence>
<dbReference type="InterPro" id="IPR000152">
    <property type="entry name" value="EGF-type_Asp/Asn_hydroxyl_site"/>
</dbReference>
<evidence type="ECO:0000259" key="17">
    <source>
        <dbReference type="PROSITE" id="PS50026"/>
    </source>
</evidence>
<evidence type="ECO:0000256" key="6">
    <source>
        <dbReference type="ARBA" id="ARBA00022741"/>
    </source>
</evidence>
<keyword evidence="1 14" id="KW-0723">Serine/threonine-protein kinase</keyword>
<dbReference type="InterPro" id="IPR009030">
    <property type="entry name" value="Growth_fac_rcpt_cys_sf"/>
</dbReference>
<dbReference type="Gene3D" id="3.30.200.20">
    <property type="entry name" value="Phosphorylase Kinase, domain 1"/>
    <property type="match status" value="1"/>
</dbReference>
<keyword evidence="6 13" id="KW-0547">Nucleotide-binding</keyword>
<dbReference type="InterPro" id="IPR011009">
    <property type="entry name" value="Kinase-like_dom_sf"/>
</dbReference>
<dbReference type="Gene3D" id="2.90.20.10">
    <property type="entry name" value="Plasmodium vivax P25 domain"/>
    <property type="match status" value="1"/>
</dbReference>
<keyword evidence="15" id="KW-0472">Membrane</keyword>
<evidence type="ECO:0000256" key="13">
    <source>
        <dbReference type="PROSITE-ProRule" id="PRU10141"/>
    </source>
</evidence>
<dbReference type="GO" id="GO:0005524">
    <property type="term" value="F:ATP binding"/>
    <property type="evidence" value="ECO:0007669"/>
    <property type="project" value="UniProtKB-UniRule"/>
</dbReference>
<gene>
    <name evidence="18" type="ORF">ALMOND_2B018597</name>
</gene>
<accession>A0A5E4FDX0</accession>
<dbReference type="PROSITE" id="PS01187">
    <property type="entry name" value="EGF_CA"/>
    <property type="match status" value="1"/>
</dbReference>
<evidence type="ECO:0000256" key="5">
    <source>
        <dbReference type="ARBA" id="ARBA00022737"/>
    </source>
</evidence>
<evidence type="ECO:0000256" key="11">
    <source>
        <dbReference type="ARBA" id="ARBA00047951"/>
    </source>
</evidence>
<evidence type="ECO:0000256" key="4">
    <source>
        <dbReference type="ARBA" id="ARBA00022729"/>
    </source>
</evidence>
<keyword evidence="15" id="KW-0812">Transmembrane</keyword>
<evidence type="ECO:0000313" key="19">
    <source>
        <dbReference type="Proteomes" id="UP000327085"/>
    </source>
</evidence>
<evidence type="ECO:0000256" key="9">
    <source>
        <dbReference type="ARBA" id="ARBA00023157"/>
    </source>
</evidence>
<keyword evidence="2 12" id="KW-0245">EGF-like domain</keyword>
<dbReference type="PROSITE" id="PS00108">
    <property type="entry name" value="PROTEIN_KINASE_ST"/>
    <property type="match status" value="1"/>
</dbReference>
<evidence type="ECO:0000256" key="8">
    <source>
        <dbReference type="ARBA" id="ARBA00022840"/>
    </source>
</evidence>
<evidence type="ECO:0000256" key="3">
    <source>
        <dbReference type="ARBA" id="ARBA00022679"/>
    </source>
</evidence>
<dbReference type="PANTHER" id="PTHR27005">
    <property type="entry name" value="WALL-ASSOCIATED RECEPTOR KINASE-LIKE 21"/>
    <property type="match status" value="1"/>
</dbReference>
<protein>
    <submittedName>
        <fullName evidence="18">PREDICTED: wall-associated</fullName>
    </submittedName>
</protein>
<dbReference type="SMART" id="SM00179">
    <property type="entry name" value="EGF_CA"/>
    <property type="match status" value="1"/>
</dbReference>
<evidence type="ECO:0000256" key="2">
    <source>
        <dbReference type="ARBA" id="ARBA00022536"/>
    </source>
</evidence>
<dbReference type="PROSITE" id="PS00010">
    <property type="entry name" value="ASX_HYDROXYL"/>
    <property type="match status" value="1"/>
</dbReference>
<evidence type="ECO:0000256" key="7">
    <source>
        <dbReference type="ARBA" id="ARBA00022777"/>
    </source>
</evidence>
<keyword evidence="9" id="KW-1015">Disulfide bond</keyword>
<keyword evidence="15" id="KW-1133">Transmembrane helix</keyword>
<comment type="similarity">
    <text evidence="14">Belongs to the protein kinase superfamily.</text>
</comment>
<dbReference type="Proteomes" id="UP000327085">
    <property type="component" value="Chromosome 1"/>
</dbReference>
<keyword evidence="7" id="KW-0418">Kinase</keyword>
<proteinExistence type="inferred from homology"/>
<dbReference type="PROSITE" id="PS50011">
    <property type="entry name" value="PROTEIN_KINASE_DOM"/>
    <property type="match status" value="1"/>
</dbReference>
<dbReference type="SMART" id="SM00220">
    <property type="entry name" value="S_TKc"/>
    <property type="match status" value="1"/>
</dbReference>
<feature type="domain" description="Protein kinase" evidence="16">
    <location>
        <begin position="224"/>
        <end position="440"/>
    </location>
</feature>
<dbReference type="OMA" id="WILMEEI"/>
<dbReference type="Pfam" id="PF07645">
    <property type="entry name" value="EGF_CA"/>
    <property type="match status" value="1"/>
</dbReference>
<dbReference type="PROSITE" id="PS50026">
    <property type="entry name" value="EGF_3"/>
    <property type="match status" value="1"/>
</dbReference>
<dbReference type="Pfam" id="PF00069">
    <property type="entry name" value="Pkinase"/>
    <property type="match status" value="1"/>
</dbReference>
<dbReference type="Gene3D" id="1.10.510.10">
    <property type="entry name" value="Transferase(Phosphotransferase) domain 1"/>
    <property type="match status" value="1"/>
</dbReference>
<dbReference type="InterPro" id="IPR045274">
    <property type="entry name" value="WAK-like"/>
</dbReference>
<dbReference type="PROSITE" id="PS00107">
    <property type="entry name" value="PROTEIN_KINASE_ATP"/>
    <property type="match status" value="1"/>
</dbReference>
<dbReference type="GO" id="GO:0004674">
    <property type="term" value="F:protein serine/threonine kinase activity"/>
    <property type="evidence" value="ECO:0007669"/>
    <property type="project" value="UniProtKB-KW"/>
</dbReference>
<organism evidence="18 19">
    <name type="scientific">Prunus dulcis</name>
    <name type="common">Almond</name>
    <name type="synonym">Amygdalus dulcis</name>
    <dbReference type="NCBI Taxonomy" id="3755"/>
    <lineage>
        <taxon>Eukaryota</taxon>
        <taxon>Viridiplantae</taxon>
        <taxon>Streptophyta</taxon>
        <taxon>Embryophyta</taxon>
        <taxon>Tracheophyta</taxon>
        <taxon>Spermatophyta</taxon>
        <taxon>Magnoliopsida</taxon>
        <taxon>eudicotyledons</taxon>
        <taxon>Gunneridae</taxon>
        <taxon>Pentapetalae</taxon>
        <taxon>rosids</taxon>
        <taxon>fabids</taxon>
        <taxon>Rosales</taxon>
        <taxon>Rosaceae</taxon>
        <taxon>Amygdaloideae</taxon>
        <taxon>Amygdaleae</taxon>
        <taxon>Prunus</taxon>
    </lineage>
</organism>
<keyword evidence="4" id="KW-0732">Signal</keyword>
<dbReference type="InterPro" id="IPR017441">
    <property type="entry name" value="Protein_kinase_ATP_BS"/>
</dbReference>